<protein>
    <recommendedName>
        <fullName evidence="3">VOC domain-containing protein</fullName>
    </recommendedName>
</protein>
<proteinExistence type="predicted"/>
<evidence type="ECO:0000313" key="1">
    <source>
        <dbReference type="EMBL" id="MBB5114477.1"/>
    </source>
</evidence>
<dbReference type="Gene3D" id="3.10.180.10">
    <property type="entry name" value="2,3-Dihydroxybiphenyl 1,2-Dioxygenase, domain 1"/>
    <property type="match status" value="1"/>
</dbReference>
<accession>A0ABR6MGS9</accession>
<dbReference type="InterPro" id="IPR029068">
    <property type="entry name" value="Glyas_Bleomycin-R_OHBP_Dase"/>
</dbReference>
<dbReference type="RefSeq" id="WP_184686315.1">
    <property type="nucleotide sequence ID" value="NZ_JACHJC010000001.1"/>
</dbReference>
<sequence>MRSGVQAQMPVLYVGDADAAGRFYALFGYTGQPGGDGRFHLRCGELTLLLVEATAVPAALYLHVDDVAATTDRLVAAGHPVDQVPGGECRTIDPDGNTVLFTRSPVRPAPAPQAEPDGRPSHVRRAAAVAARRDGAPAHCQIGGPRGEPCADPAEVKLADSWGDTVWGCLTHADETLVNARGAFLASEDGTGLAAYLTARRTRPEEAAVAG</sequence>
<organism evidence="1 2">
    <name type="scientific">Micromonospora echinospora</name>
    <name type="common">Micromonospora purpurea</name>
    <dbReference type="NCBI Taxonomy" id="1877"/>
    <lineage>
        <taxon>Bacteria</taxon>
        <taxon>Bacillati</taxon>
        <taxon>Actinomycetota</taxon>
        <taxon>Actinomycetes</taxon>
        <taxon>Micromonosporales</taxon>
        <taxon>Micromonosporaceae</taxon>
        <taxon>Micromonospora</taxon>
    </lineage>
</organism>
<dbReference type="GeneID" id="300294858"/>
<dbReference type="SUPFAM" id="SSF54593">
    <property type="entry name" value="Glyoxalase/Bleomycin resistance protein/Dihydroxybiphenyl dioxygenase"/>
    <property type="match status" value="1"/>
</dbReference>
<reference evidence="1 2" key="1">
    <citation type="submission" date="2020-08" db="EMBL/GenBank/DDBJ databases">
        <title>Sequencing the genomes of 1000 actinobacteria strains.</title>
        <authorList>
            <person name="Klenk H.-P."/>
        </authorList>
    </citation>
    <scope>NUCLEOTIDE SEQUENCE [LARGE SCALE GENOMIC DNA]</scope>
    <source>
        <strain evidence="1 2">DSM 43036</strain>
    </source>
</reference>
<gene>
    <name evidence="1" type="ORF">FHU28_004316</name>
</gene>
<keyword evidence="2" id="KW-1185">Reference proteome</keyword>
<comment type="caution">
    <text evidence="1">The sequence shown here is derived from an EMBL/GenBank/DDBJ whole genome shotgun (WGS) entry which is preliminary data.</text>
</comment>
<dbReference type="Proteomes" id="UP000618986">
    <property type="component" value="Unassembled WGS sequence"/>
</dbReference>
<evidence type="ECO:0008006" key="3">
    <source>
        <dbReference type="Google" id="ProtNLM"/>
    </source>
</evidence>
<name>A0ABR6MGS9_MICEC</name>
<evidence type="ECO:0000313" key="2">
    <source>
        <dbReference type="Proteomes" id="UP000618986"/>
    </source>
</evidence>
<dbReference type="EMBL" id="JACHJC010000001">
    <property type="protein sequence ID" value="MBB5114477.1"/>
    <property type="molecule type" value="Genomic_DNA"/>
</dbReference>